<dbReference type="Proteomes" id="UP001152795">
    <property type="component" value="Unassembled WGS sequence"/>
</dbReference>
<proteinExistence type="predicted"/>
<dbReference type="Pfam" id="PF02014">
    <property type="entry name" value="Reeler"/>
    <property type="match status" value="1"/>
</dbReference>
<feature type="domain" description="Reelin" evidence="1">
    <location>
        <begin position="1"/>
        <end position="83"/>
    </location>
</feature>
<sequence length="122" mass="13954">MQPDHYNPVLGRLSEAQSKPSPYRLAARWDKRMEMIRVSVSGDRIQGFLMQARVKINGPAIGSFVNIIENPDATYQNCSLFTQDSGQNTYQATQTCFWDLYYYNDGPNRIGVSELISYFCLL</sequence>
<comment type="caution">
    <text evidence="2">The sequence shown here is derived from an EMBL/GenBank/DDBJ whole genome shotgun (WGS) entry which is preliminary data.</text>
</comment>
<evidence type="ECO:0000259" key="1">
    <source>
        <dbReference type="Pfam" id="PF02014"/>
    </source>
</evidence>
<dbReference type="InterPro" id="IPR002861">
    <property type="entry name" value="Reeler_dom"/>
</dbReference>
<reference evidence="2" key="1">
    <citation type="submission" date="2020-04" db="EMBL/GenBank/DDBJ databases">
        <authorList>
            <person name="Alioto T."/>
            <person name="Alioto T."/>
            <person name="Gomez Garrido J."/>
        </authorList>
    </citation>
    <scope>NUCLEOTIDE SEQUENCE</scope>
    <source>
        <strain evidence="2">A484AB</strain>
    </source>
</reference>
<accession>A0A7D9ECF3</accession>
<dbReference type="AlphaFoldDB" id="A0A7D9ECF3"/>
<protein>
    <recommendedName>
        <fullName evidence="1">Reelin domain-containing protein</fullName>
    </recommendedName>
</protein>
<organism evidence="2 3">
    <name type="scientific">Paramuricea clavata</name>
    <name type="common">Red gorgonian</name>
    <name type="synonym">Violescent sea-whip</name>
    <dbReference type="NCBI Taxonomy" id="317549"/>
    <lineage>
        <taxon>Eukaryota</taxon>
        <taxon>Metazoa</taxon>
        <taxon>Cnidaria</taxon>
        <taxon>Anthozoa</taxon>
        <taxon>Octocorallia</taxon>
        <taxon>Malacalcyonacea</taxon>
        <taxon>Plexauridae</taxon>
        <taxon>Paramuricea</taxon>
    </lineage>
</organism>
<evidence type="ECO:0000313" key="2">
    <source>
        <dbReference type="EMBL" id="CAB4004887.1"/>
    </source>
</evidence>
<name>A0A7D9ECF3_PARCT</name>
<gene>
    <name evidence="2" type="ORF">PACLA_8A023132</name>
</gene>
<keyword evidence="3" id="KW-1185">Reference proteome</keyword>
<dbReference type="OrthoDB" id="6418377at2759"/>
<evidence type="ECO:0000313" key="3">
    <source>
        <dbReference type="Proteomes" id="UP001152795"/>
    </source>
</evidence>
<dbReference type="EMBL" id="CACRXK020005035">
    <property type="protein sequence ID" value="CAB4004887.1"/>
    <property type="molecule type" value="Genomic_DNA"/>
</dbReference>